<evidence type="ECO:0000256" key="2">
    <source>
        <dbReference type="ARBA" id="ARBA00022679"/>
    </source>
</evidence>
<evidence type="ECO:0000256" key="1">
    <source>
        <dbReference type="ARBA" id="ARBA00021292"/>
    </source>
</evidence>
<sequence>MRPLYAVSDMLILPTRREGLATVIIEAAAAGVPTIAMDATGTRDVVENDVTGLLVTQGDVDEFVAAIGTLSGDSARRHRLGRSAQRDVLRRFSQPMVRDLWREFYLQTHDDT</sequence>
<dbReference type="Proteomes" id="UP000092482">
    <property type="component" value="Chromosome"/>
</dbReference>
<keyword evidence="5" id="KW-1185">Reference proteome</keyword>
<evidence type="ECO:0000313" key="4">
    <source>
        <dbReference type="EMBL" id="ANS79812.1"/>
    </source>
</evidence>
<dbReference type="InterPro" id="IPR050194">
    <property type="entry name" value="Glycosyltransferase_grp1"/>
</dbReference>
<reference evidence="4 5" key="1">
    <citation type="submission" date="2016-03" db="EMBL/GenBank/DDBJ databases">
        <title>Shallow-sea hydrothermal system.</title>
        <authorList>
            <person name="Tang K."/>
        </authorList>
    </citation>
    <scope>NUCLEOTIDE SEQUENCE [LARGE SCALE GENOMIC DNA]</scope>
    <source>
        <strain evidence="4 5">JLT9</strain>
    </source>
</reference>
<organism evidence="4 5">
    <name type="scientific">Serinicoccus hydrothermalis</name>
    <dbReference type="NCBI Taxonomy" id="1758689"/>
    <lineage>
        <taxon>Bacteria</taxon>
        <taxon>Bacillati</taxon>
        <taxon>Actinomycetota</taxon>
        <taxon>Actinomycetes</taxon>
        <taxon>Micrococcales</taxon>
        <taxon>Ornithinimicrobiaceae</taxon>
        <taxon>Serinicoccus</taxon>
    </lineage>
</organism>
<feature type="domain" description="Glycosyl transferase family 1" evidence="3">
    <location>
        <begin position="4"/>
        <end position="86"/>
    </location>
</feature>
<dbReference type="SUPFAM" id="SSF53756">
    <property type="entry name" value="UDP-Glycosyltransferase/glycogen phosphorylase"/>
    <property type="match status" value="1"/>
</dbReference>
<protein>
    <recommendedName>
        <fullName evidence="1">D-inositol 3-phosphate glycosyltransferase</fullName>
    </recommendedName>
</protein>
<dbReference type="InterPro" id="IPR001296">
    <property type="entry name" value="Glyco_trans_1"/>
</dbReference>
<dbReference type="PANTHER" id="PTHR45947:SF3">
    <property type="entry name" value="SULFOQUINOVOSYL TRANSFERASE SQD2"/>
    <property type="match status" value="1"/>
</dbReference>
<dbReference type="KEGG" id="serj:SGUI_2416"/>
<evidence type="ECO:0000259" key="3">
    <source>
        <dbReference type="Pfam" id="PF00534"/>
    </source>
</evidence>
<dbReference type="AlphaFoldDB" id="A0A1B1NEE2"/>
<accession>A0A1B1NEE2</accession>
<dbReference type="GO" id="GO:0016757">
    <property type="term" value="F:glycosyltransferase activity"/>
    <property type="evidence" value="ECO:0007669"/>
    <property type="project" value="UniProtKB-KW"/>
</dbReference>
<dbReference type="STRING" id="1758689.SGUI_2416"/>
<keyword evidence="2 4" id="KW-0808">Transferase</keyword>
<proteinExistence type="predicted"/>
<dbReference type="Gene3D" id="3.40.50.2000">
    <property type="entry name" value="Glycogen Phosphorylase B"/>
    <property type="match status" value="2"/>
</dbReference>
<keyword evidence="4" id="KW-0328">Glycosyltransferase</keyword>
<dbReference type="Pfam" id="PF00534">
    <property type="entry name" value="Glycos_transf_1"/>
    <property type="match status" value="1"/>
</dbReference>
<gene>
    <name evidence="4" type="ORF">SGUI_2416</name>
</gene>
<evidence type="ECO:0000313" key="5">
    <source>
        <dbReference type="Proteomes" id="UP000092482"/>
    </source>
</evidence>
<dbReference type="PANTHER" id="PTHR45947">
    <property type="entry name" value="SULFOQUINOVOSYL TRANSFERASE SQD2"/>
    <property type="match status" value="1"/>
</dbReference>
<dbReference type="EMBL" id="CP014989">
    <property type="protein sequence ID" value="ANS79812.1"/>
    <property type="molecule type" value="Genomic_DNA"/>
</dbReference>
<name>A0A1B1NEE2_9MICO</name>